<comment type="catalytic activity">
    <reaction evidence="7">
        <text>tRNA(Glu) + L-glutamate + ATP = L-glutamyl-tRNA(Glu) + AMP + diphosphate</text>
        <dbReference type="Rhea" id="RHEA:23540"/>
        <dbReference type="Rhea" id="RHEA-COMP:9663"/>
        <dbReference type="Rhea" id="RHEA-COMP:9680"/>
        <dbReference type="ChEBI" id="CHEBI:29985"/>
        <dbReference type="ChEBI" id="CHEBI:30616"/>
        <dbReference type="ChEBI" id="CHEBI:33019"/>
        <dbReference type="ChEBI" id="CHEBI:78442"/>
        <dbReference type="ChEBI" id="CHEBI:78520"/>
        <dbReference type="ChEBI" id="CHEBI:456215"/>
        <dbReference type="EC" id="6.1.1.17"/>
    </reaction>
</comment>
<dbReference type="InterPro" id="IPR000924">
    <property type="entry name" value="Glu/Gln-tRNA-synth"/>
</dbReference>
<comment type="similarity">
    <text evidence="1 7">Belongs to the class-I aminoacyl-tRNA synthetase family. Glutamate--tRNA ligase type 1 subfamily.</text>
</comment>
<evidence type="ECO:0000256" key="3">
    <source>
        <dbReference type="ARBA" id="ARBA00022741"/>
    </source>
</evidence>
<accession>A0ABR7HLZ0</accession>
<evidence type="ECO:0000256" key="7">
    <source>
        <dbReference type="HAMAP-Rule" id="MF_00022"/>
    </source>
</evidence>
<dbReference type="InterPro" id="IPR001412">
    <property type="entry name" value="aa-tRNA-synth_I_CS"/>
</dbReference>
<dbReference type="Gene3D" id="1.10.10.350">
    <property type="match status" value="1"/>
</dbReference>
<dbReference type="InterPro" id="IPR014729">
    <property type="entry name" value="Rossmann-like_a/b/a_fold"/>
</dbReference>
<dbReference type="CDD" id="cd00808">
    <property type="entry name" value="GluRS_core"/>
    <property type="match status" value="1"/>
</dbReference>
<name>A0ABR7HLZ0_9FIRM</name>
<evidence type="ECO:0000256" key="5">
    <source>
        <dbReference type="ARBA" id="ARBA00022917"/>
    </source>
</evidence>
<feature type="short sequence motif" description="'HIGH' region" evidence="7">
    <location>
        <begin position="12"/>
        <end position="22"/>
    </location>
</feature>
<keyword evidence="11" id="KW-1185">Reference proteome</keyword>
<dbReference type="InterPro" id="IPR004527">
    <property type="entry name" value="Glu-tRNA-ligase_bac/mito"/>
</dbReference>
<keyword evidence="7" id="KW-0862">Zinc</keyword>
<dbReference type="PROSITE" id="PS00178">
    <property type="entry name" value="AA_TRNA_LIGASE_I"/>
    <property type="match status" value="1"/>
</dbReference>
<keyword evidence="7" id="KW-0963">Cytoplasm</keyword>
<dbReference type="RefSeq" id="WP_022234303.1">
    <property type="nucleotide sequence ID" value="NZ_JACOPS010000003.1"/>
</dbReference>
<dbReference type="Proteomes" id="UP000636755">
    <property type="component" value="Unassembled WGS sequence"/>
</dbReference>
<dbReference type="Gene3D" id="3.40.50.620">
    <property type="entry name" value="HUPs"/>
    <property type="match status" value="1"/>
</dbReference>
<dbReference type="EMBL" id="JACOPS010000003">
    <property type="protein sequence ID" value="MBC5728487.1"/>
    <property type="molecule type" value="Genomic_DNA"/>
</dbReference>
<dbReference type="SUPFAM" id="SSF52374">
    <property type="entry name" value="Nucleotidylyl transferase"/>
    <property type="match status" value="1"/>
</dbReference>
<keyword evidence="3 7" id="KW-0547">Nucleotide-binding</keyword>
<protein>
    <recommendedName>
        <fullName evidence="7">Glutamate--tRNA ligase</fullName>
        <ecNumber evidence="7">6.1.1.17</ecNumber>
    </recommendedName>
    <alternativeName>
        <fullName evidence="7">Glutamyl-tRNA synthetase</fullName>
        <shortName evidence="7">GluRS</shortName>
    </alternativeName>
</protein>
<keyword evidence="7" id="KW-0479">Metal-binding</keyword>
<organism evidence="10 11">
    <name type="scientific">Ruminococcus intestinalis</name>
    <dbReference type="NCBI Taxonomy" id="2763066"/>
    <lineage>
        <taxon>Bacteria</taxon>
        <taxon>Bacillati</taxon>
        <taxon>Bacillota</taxon>
        <taxon>Clostridia</taxon>
        <taxon>Eubacteriales</taxon>
        <taxon>Oscillospiraceae</taxon>
        <taxon>Ruminococcus</taxon>
    </lineage>
</organism>
<proteinExistence type="inferred from homology"/>
<dbReference type="InterPro" id="IPR008925">
    <property type="entry name" value="aa_tRNA-synth_I_cd-bd_sf"/>
</dbReference>
<dbReference type="PRINTS" id="PR00987">
    <property type="entry name" value="TRNASYNTHGLU"/>
</dbReference>
<feature type="binding site" evidence="7">
    <location>
        <position position="111"/>
    </location>
    <ligand>
        <name>Zn(2+)</name>
        <dbReference type="ChEBI" id="CHEBI:29105"/>
    </ligand>
</feature>
<dbReference type="HAMAP" id="MF_00022">
    <property type="entry name" value="Glu_tRNA_synth_type1"/>
    <property type="match status" value="1"/>
</dbReference>
<evidence type="ECO:0000256" key="6">
    <source>
        <dbReference type="ARBA" id="ARBA00023146"/>
    </source>
</evidence>
<dbReference type="Pfam" id="PF00749">
    <property type="entry name" value="tRNA-synt_1c"/>
    <property type="match status" value="1"/>
</dbReference>
<feature type="binding site" evidence="7">
    <location>
        <position position="132"/>
    </location>
    <ligand>
        <name>Zn(2+)</name>
        <dbReference type="ChEBI" id="CHEBI:29105"/>
    </ligand>
</feature>
<reference evidence="10 11" key="1">
    <citation type="submission" date="2020-08" db="EMBL/GenBank/DDBJ databases">
        <title>Genome public.</title>
        <authorList>
            <person name="Liu C."/>
            <person name="Sun Q."/>
        </authorList>
    </citation>
    <scope>NUCLEOTIDE SEQUENCE [LARGE SCALE GENOMIC DNA]</scope>
    <source>
        <strain evidence="10 11">NSJ-71</strain>
    </source>
</reference>
<comment type="cofactor">
    <cofactor evidence="7">
        <name>Zn(2+)</name>
        <dbReference type="ChEBI" id="CHEBI:29105"/>
    </cofactor>
    <text evidence="7">Binds 1 zinc ion per subunit.</text>
</comment>
<dbReference type="SUPFAM" id="SSF48163">
    <property type="entry name" value="An anticodon-binding domain of class I aminoacyl-tRNA synthetases"/>
    <property type="match status" value="1"/>
</dbReference>
<feature type="binding site" evidence="7">
    <location>
        <position position="109"/>
    </location>
    <ligand>
        <name>Zn(2+)</name>
        <dbReference type="ChEBI" id="CHEBI:29105"/>
    </ligand>
</feature>
<dbReference type="PANTHER" id="PTHR43311">
    <property type="entry name" value="GLUTAMATE--TRNA LIGASE"/>
    <property type="match status" value="1"/>
</dbReference>
<sequence length="485" mass="55035">MPELTVRTRYAPSPTGFMHVGNLRTALYEYLVAKSQNGKFILRIEDTDRERLVDGAVDVIYNTLKLAGLQHDEGPDLGGDFGPYVQSERKDMYLPYAEQLIKEGKAYRCFCSKERLEKIQNETVGGGYDRHCRDLPQEEIDRLLAEGVPYVIRQKMPIEGSTTFTDAVFGEITVENTELQDQILIKTDGYPTYNFANVIDDHTMGITHVVRGCEYLSSTPKYNLLYEAFGWEIPTYIHLPLIMGKDADGNVSKLSKRHGATGFYDLIDEGYLPEAIINYIALLGWCPKDNQEIFTLKELEKAFDISGISKSPAVFDYDKLSWFNGEYIKAMTPEKFTEVAMPYYKKVFGDKQMPYEKFAAILQKRTTQLTQIPEMLDFFAELPSYTKELFVNKKSKTNLENSPVVLKEAYDRLKAMPEWNETSIHDCLINMAVEKELKNGTVMWPVRIAAAGKTVTPGGAVEILDILGRDESLARLEKGMAILAE</sequence>
<dbReference type="PANTHER" id="PTHR43311:SF2">
    <property type="entry name" value="GLUTAMATE--TRNA LIGASE, MITOCHONDRIAL-RELATED"/>
    <property type="match status" value="1"/>
</dbReference>
<comment type="subcellular location">
    <subcellularLocation>
        <location evidence="7">Cytoplasm</location>
    </subcellularLocation>
</comment>
<dbReference type="EC" id="6.1.1.17" evidence="7"/>
<dbReference type="GO" id="GO:0004818">
    <property type="term" value="F:glutamate-tRNA ligase activity"/>
    <property type="evidence" value="ECO:0007669"/>
    <property type="project" value="UniProtKB-EC"/>
</dbReference>
<feature type="binding site" evidence="7">
    <location>
        <position position="134"/>
    </location>
    <ligand>
        <name>Zn(2+)</name>
        <dbReference type="ChEBI" id="CHEBI:29105"/>
    </ligand>
</feature>
<keyword evidence="2 7" id="KW-0436">Ligase</keyword>
<dbReference type="InterPro" id="IPR045462">
    <property type="entry name" value="aa-tRNA-synth_I_cd-bd"/>
</dbReference>
<dbReference type="Pfam" id="PF19269">
    <property type="entry name" value="Anticodon_2"/>
    <property type="match status" value="1"/>
</dbReference>
<gene>
    <name evidence="7" type="primary">gltX</name>
    <name evidence="10" type="ORF">H8R91_08140</name>
</gene>
<evidence type="ECO:0000259" key="8">
    <source>
        <dbReference type="Pfam" id="PF00749"/>
    </source>
</evidence>
<comment type="function">
    <text evidence="7">Catalyzes the attachment of glutamate to tRNA(Glu) in a two-step reaction: glutamate is first activated by ATP to form Glu-AMP and then transferred to the acceptor end of tRNA(Glu).</text>
</comment>
<evidence type="ECO:0000313" key="10">
    <source>
        <dbReference type="EMBL" id="MBC5728487.1"/>
    </source>
</evidence>
<dbReference type="InterPro" id="IPR049940">
    <property type="entry name" value="GluQ/Sye"/>
</dbReference>
<dbReference type="NCBIfam" id="TIGR00464">
    <property type="entry name" value="gltX_bact"/>
    <property type="match status" value="1"/>
</dbReference>
<dbReference type="InterPro" id="IPR020751">
    <property type="entry name" value="aa-tRNA-synth_I_codon-bd_sub2"/>
</dbReference>
<feature type="short sequence motif" description="'KMSKS' region" evidence="7">
    <location>
        <begin position="253"/>
        <end position="257"/>
    </location>
</feature>
<dbReference type="InterPro" id="IPR033910">
    <property type="entry name" value="GluRS_core"/>
</dbReference>
<keyword evidence="6 7" id="KW-0030">Aminoacyl-tRNA synthetase</keyword>
<evidence type="ECO:0000256" key="1">
    <source>
        <dbReference type="ARBA" id="ARBA00007894"/>
    </source>
</evidence>
<feature type="domain" description="Glutamyl/glutaminyl-tRNA synthetase class Ib catalytic" evidence="8">
    <location>
        <begin position="6"/>
        <end position="322"/>
    </location>
</feature>
<evidence type="ECO:0000259" key="9">
    <source>
        <dbReference type="Pfam" id="PF19269"/>
    </source>
</evidence>
<keyword evidence="5 7" id="KW-0648">Protein biosynthesis</keyword>
<dbReference type="InterPro" id="IPR020058">
    <property type="entry name" value="Glu/Gln-tRNA-synth_Ib_cat-dom"/>
</dbReference>
<feature type="binding site" evidence="7">
    <location>
        <position position="256"/>
    </location>
    <ligand>
        <name>ATP</name>
        <dbReference type="ChEBI" id="CHEBI:30616"/>
    </ligand>
</feature>
<feature type="domain" description="Aminoacyl-tRNA synthetase class I anticodon-binding" evidence="9">
    <location>
        <begin position="336"/>
        <end position="479"/>
    </location>
</feature>
<comment type="subunit">
    <text evidence="7">Monomer.</text>
</comment>
<evidence type="ECO:0000256" key="2">
    <source>
        <dbReference type="ARBA" id="ARBA00022598"/>
    </source>
</evidence>
<evidence type="ECO:0000256" key="4">
    <source>
        <dbReference type="ARBA" id="ARBA00022840"/>
    </source>
</evidence>
<evidence type="ECO:0000313" key="11">
    <source>
        <dbReference type="Proteomes" id="UP000636755"/>
    </source>
</evidence>
<comment type="caution">
    <text evidence="10">The sequence shown here is derived from an EMBL/GenBank/DDBJ whole genome shotgun (WGS) entry which is preliminary data.</text>
</comment>
<keyword evidence="4 7" id="KW-0067">ATP-binding</keyword>